<keyword evidence="5 12" id="KW-0067">ATP-binding</keyword>
<dbReference type="CDD" id="cd18571">
    <property type="entry name" value="ABC_6TM_peptidase_like"/>
    <property type="match status" value="1"/>
</dbReference>
<dbReference type="InterPro" id="IPR039421">
    <property type="entry name" value="Type_1_exporter"/>
</dbReference>
<accession>A0ABU3GX11</accession>
<dbReference type="Gene3D" id="3.90.70.10">
    <property type="entry name" value="Cysteine proteinases"/>
    <property type="match status" value="1"/>
</dbReference>
<dbReference type="GO" id="GO:0005524">
    <property type="term" value="F:ATP binding"/>
    <property type="evidence" value="ECO:0007669"/>
    <property type="project" value="UniProtKB-KW"/>
</dbReference>
<dbReference type="InterPro" id="IPR005074">
    <property type="entry name" value="Peptidase_C39"/>
</dbReference>
<dbReference type="PROSITE" id="PS00211">
    <property type="entry name" value="ABC_TRANSPORTER_1"/>
    <property type="match status" value="1"/>
</dbReference>
<dbReference type="RefSeq" id="WP_311951639.1">
    <property type="nucleotide sequence ID" value="NZ_JAVLVU010000001.1"/>
</dbReference>
<feature type="transmembrane region" description="Helical" evidence="8">
    <location>
        <begin position="314"/>
        <end position="331"/>
    </location>
</feature>
<dbReference type="Pfam" id="PF03412">
    <property type="entry name" value="Peptidase_C39"/>
    <property type="match status" value="1"/>
</dbReference>
<evidence type="ECO:0000256" key="5">
    <source>
        <dbReference type="ARBA" id="ARBA00022840"/>
    </source>
</evidence>
<comment type="caution">
    <text evidence="12">The sequence shown here is derived from an EMBL/GenBank/DDBJ whole genome shotgun (WGS) entry which is preliminary data.</text>
</comment>
<proteinExistence type="predicted"/>
<feature type="domain" description="Peptidase C39" evidence="11">
    <location>
        <begin position="9"/>
        <end position="135"/>
    </location>
</feature>
<dbReference type="SUPFAM" id="SSF90123">
    <property type="entry name" value="ABC transporter transmembrane region"/>
    <property type="match status" value="1"/>
</dbReference>
<keyword evidence="13" id="KW-1185">Reference proteome</keyword>
<evidence type="ECO:0000256" key="1">
    <source>
        <dbReference type="ARBA" id="ARBA00004651"/>
    </source>
</evidence>
<dbReference type="InterPro" id="IPR036640">
    <property type="entry name" value="ABC1_TM_sf"/>
</dbReference>
<dbReference type="CDD" id="cd02418">
    <property type="entry name" value="Peptidase_C39B"/>
    <property type="match status" value="1"/>
</dbReference>
<keyword evidence="2 8" id="KW-0812">Transmembrane</keyword>
<dbReference type="InterPro" id="IPR003439">
    <property type="entry name" value="ABC_transporter-like_ATP-bd"/>
</dbReference>
<evidence type="ECO:0000259" key="11">
    <source>
        <dbReference type="PROSITE" id="PS50990"/>
    </source>
</evidence>
<evidence type="ECO:0000256" key="4">
    <source>
        <dbReference type="ARBA" id="ARBA00022801"/>
    </source>
</evidence>
<evidence type="ECO:0000256" key="6">
    <source>
        <dbReference type="ARBA" id="ARBA00022989"/>
    </source>
</evidence>
<dbReference type="PROSITE" id="PS50893">
    <property type="entry name" value="ABC_TRANSPORTER_2"/>
    <property type="match status" value="1"/>
</dbReference>
<dbReference type="Gene3D" id="1.20.1560.10">
    <property type="entry name" value="ABC transporter type 1, transmembrane domain"/>
    <property type="match status" value="1"/>
</dbReference>
<dbReference type="Pfam" id="PF00664">
    <property type="entry name" value="ABC_membrane"/>
    <property type="match status" value="1"/>
</dbReference>
<dbReference type="SMART" id="SM00382">
    <property type="entry name" value="AAA"/>
    <property type="match status" value="1"/>
</dbReference>
<dbReference type="Pfam" id="PF00005">
    <property type="entry name" value="ABC_tran"/>
    <property type="match status" value="1"/>
</dbReference>
<dbReference type="InterPro" id="IPR027417">
    <property type="entry name" value="P-loop_NTPase"/>
</dbReference>
<evidence type="ECO:0000256" key="3">
    <source>
        <dbReference type="ARBA" id="ARBA00022741"/>
    </source>
</evidence>
<evidence type="ECO:0000256" key="7">
    <source>
        <dbReference type="ARBA" id="ARBA00023136"/>
    </source>
</evidence>
<dbReference type="PROSITE" id="PS50990">
    <property type="entry name" value="PEPTIDASE_C39"/>
    <property type="match status" value="1"/>
</dbReference>
<evidence type="ECO:0000256" key="2">
    <source>
        <dbReference type="ARBA" id="ARBA00022692"/>
    </source>
</evidence>
<dbReference type="Proteomes" id="UP001258315">
    <property type="component" value="Unassembled WGS sequence"/>
</dbReference>
<evidence type="ECO:0000259" key="10">
    <source>
        <dbReference type="PROSITE" id="PS50929"/>
    </source>
</evidence>
<feature type="transmembrane region" description="Helical" evidence="8">
    <location>
        <begin position="209"/>
        <end position="230"/>
    </location>
</feature>
<dbReference type="PANTHER" id="PTHR43394">
    <property type="entry name" value="ATP-DEPENDENT PERMEASE MDL1, MITOCHONDRIAL"/>
    <property type="match status" value="1"/>
</dbReference>
<evidence type="ECO:0000313" key="12">
    <source>
        <dbReference type="EMBL" id="MDT3404310.1"/>
    </source>
</evidence>
<comment type="subcellular location">
    <subcellularLocation>
        <location evidence="1">Cell membrane</location>
        <topology evidence="1">Multi-pass membrane protein</topology>
    </subcellularLocation>
</comment>
<dbReference type="PANTHER" id="PTHR43394:SF1">
    <property type="entry name" value="ATP-BINDING CASSETTE SUB-FAMILY B MEMBER 10, MITOCHONDRIAL"/>
    <property type="match status" value="1"/>
</dbReference>
<dbReference type="InterPro" id="IPR011527">
    <property type="entry name" value="ABC1_TM_dom"/>
</dbReference>
<evidence type="ECO:0000256" key="8">
    <source>
        <dbReference type="SAM" id="Phobius"/>
    </source>
</evidence>
<reference evidence="13" key="1">
    <citation type="submission" date="2023-07" db="EMBL/GenBank/DDBJ databases">
        <title>Functional and genomic diversity of the sorghum phyllosphere microbiome.</title>
        <authorList>
            <person name="Shade A."/>
        </authorList>
    </citation>
    <scope>NUCLEOTIDE SEQUENCE [LARGE SCALE GENOMIC DNA]</scope>
    <source>
        <strain evidence="13">SORGH_AS_0422</strain>
    </source>
</reference>
<protein>
    <submittedName>
        <fullName evidence="12">ATP-binding cassette subfamily B protein</fullName>
    </submittedName>
</protein>
<evidence type="ECO:0000259" key="9">
    <source>
        <dbReference type="PROSITE" id="PS50893"/>
    </source>
</evidence>
<dbReference type="InterPro" id="IPR003593">
    <property type="entry name" value="AAA+_ATPase"/>
</dbReference>
<feature type="domain" description="ABC transmembrane type-1" evidence="10">
    <location>
        <begin position="180"/>
        <end position="455"/>
    </location>
</feature>
<keyword evidence="4" id="KW-0378">Hydrolase</keyword>
<feature type="domain" description="ABC transporter" evidence="9">
    <location>
        <begin position="495"/>
        <end position="731"/>
    </location>
</feature>
<dbReference type="InterPro" id="IPR017871">
    <property type="entry name" value="ABC_transporter-like_CS"/>
</dbReference>
<dbReference type="SUPFAM" id="SSF52540">
    <property type="entry name" value="P-loop containing nucleoside triphosphate hydrolases"/>
    <property type="match status" value="1"/>
</dbReference>
<dbReference type="EMBL" id="JAVLVU010000001">
    <property type="protein sequence ID" value="MDT3404310.1"/>
    <property type="molecule type" value="Genomic_DNA"/>
</dbReference>
<gene>
    <name evidence="12" type="ORF">QE417_003382</name>
</gene>
<dbReference type="PROSITE" id="PS50929">
    <property type="entry name" value="ABC_TM1F"/>
    <property type="match status" value="1"/>
</dbReference>
<keyword evidence="3" id="KW-0547">Nucleotide-binding</keyword>
<sequence length="737" mass="83908">MPKFSFIAQHDQMDCGPACLSMIARSYGKVYSLQYLRENSYITKDGVSVLGIREAASKIGFDSESVKISLQELNTPDHFPCILHWNQNHFVVLYAIEKRLFSNEINYKIADPGFGLIKVNEERLKKSWVSDGNKGVAILLDPTQEFYSLAEPPKPKTRFKELFKYLYPYKKQMVQLFSGLFGGSLITLTFPFLAQTLVDKGVVQKDLGIIYTILIAQICLYTGSVLIEIIRNWITLYVGSRVNISIISDFLKKILKLPIRFFDTKLIGDFNQRIQDQDRIEKFLTSQSLATLFSVVNFSVFFFVLFFYSPKILGCYLILTAIAIGWSLSFFHSRKILDYQKFQSRSDNQESIYELINGIQEIKLNSVEKYKREKWENIQVKLFGINLRILKLDQLQMTGFDFINSIKNILVTFIAAKEVINANLTLGAMLSISYIIGQMNSPVNQLIAFFRALQDARISMERLNDIHHQADEEIPGQLSMSFDDNQVTNGRQKGIKIKNLSFQYEGPKSAYTLKNINLFIPEGQTTAIVGESGSGKTTLMKLLLKFYEPSQGTIHVDDHNLNDISAKSWRNNCGVVMQEGYIFSDTIERNIYTGEEEFDQAKFNQSVAIANIKSFLVSLPLRENTKIGAGGVGISGGQKQRLLIARAVYKSPKYMFFDEATSSLDADNERVIHDNLQSFFENRTVVVIAHRLSTVRNADQIIVLKDGEIVENGDHQELISLKGRYFELVKNQLELSV</sequence>
<organism evidence="12 13">
    <name type="scientific">Mucilaginibacter terrae</name>
    <dbReference type="NCBI Taxonomy" id="1955052"/>
    <lineage>
        <taxon>Bacteria</taxon>
        <taxon>Pseudomonadati</taxon>
        <taxon>Bacteroidota</taxon>
        <taxon>Sphingobacteriia</taxon>
        <taxon>Sphingobacteriales</taxon>
        <taxon>Sphingobacteriaceae</taxon>
        <taxon>Mucilaginibacter</taxon>
    </lineage>
</organism>
<dbReference type="Gene3D" id="3.40.50.300">
    <property type="entry name" value="P-loop containing nucleotide triphosphate hydrolases"/>
    <property type="match status" value="1"/>
</dbReference>
<keyword evidence="7 8" id="KW-0472">Membrane</keyword>
<evidence type="ECO:0000313" key="13">
    <source>
        <dbReference type="Proteomes" id="UP001258315"/>
    </source>
</evidence>
<feature type="transmembrane region" description="Helical" evidence="8">
    <location>
        <begin position="289"/>
        <end position="308"/>
    </location>
</feature>
<keyword evidence="6 8" id="KW-1133">Transmembrane helix</keyword>
<feature type="transmembrane region" description="Helical" evidence="8">
    <location>
        <begin position="174"/>
        <end position="197"/>
    </location>
</feature>
<name>A0ABU3GX11_9SPHI</name>